<protein>
    <recommendedName>
        <fullName evidence="4">Protein PsiE</fullName>
    </recommendedName>
</protein>
<evidence type="ECO:0000256" key="1">
    <source>
        <dbReference type="SAM" id="Phobius"/>
    </source>
</evidence>
<keyword evidence="3" id="KW-1185">Reference proteome</keyword>
<proteinExistence type="predicted"/>
<comment type="caution">
    <text evidence="2">The sequence shown here is derived from an EMBL/GenBank/DDBJ whole genome shotgun (WGS) entry which is preliminary data.</text>
</comment>
<feature type="transmembrane region" description="Helical" evidence="1">
    <location>
        <begin position="82"/>
        <end position="103"/>
    </location>
</feature>
<organism evidence="2 3">
    <name type="scientific">Alkalibacillus silvisoli</name>
    <dbReference type="NCBI Taxonomy" id="392823"/>
    <lineage>
        <taxon>Bacteria</taxon>
        <taxon>Bacillati</taxon>
        <taxon>Bacillota</taxon>
        <taxon>Bacilli</taxon>
        <taxon>Bacillales</taxon>
        <taxon>Bacillaceae</taxon>
        <taxon>Alkalibacillus</taxon>
    </lineage>
</organism>
<evidence type="ECO:0008006" key="4">
    <source>
        <dbReference type="Google" id="ProtNLM"/>
    </source>
</evidence>
<name>A0ABN0ZN65_9BACI</name>
<feature type="transmembrane region" description="Helical" evidence="1">
    <location>
        <begin position="6"/>
        <end position="22"/>
    </location>
</feature>
<dbReference type="Proteomes" id="UP001500740">
    <property type="component" value="Unassembled WGS sequence"/>
</dbReference>
<reference evidence="2 3" key="1">
    <citation type="journal article" date="2019" name="Int. J. Syst. Evol. Microbiol.">
        <title>The Global Catalogue of Microorganisms (GCM) 10K type strain sequencing project: providing services to taxonomists for standard genome sequencing and annotation.</title>
        <authorList>
            <consortium name="The Broad Institute Genomics Platform"/>
            <consortium name="The Broad Institute Genome Sequencing Center for Infectious Disease"/>
            <person name="Wu L."/>
            <person name="Ma J."/>
        </authorList>
    </citation>
    <scope>NUCLEOTIDE SEQUENCE [LARGE SCALE GENOMIC DNA]</scope>
    <source>
        <strain evidence="2 3">JCM 14193</strain>
    </source>
</reference>
<evidence type="ECO:0000313" key="2">
    <source>
        <dbReference type="EMBL" id="GAA0453497.1"/>
    </source>
</evidence>
<feature type="transmembrane region" description="Helical" evidence="1">
    <location>
        <begin position="110"/>
        <end position="128"/>
    </location>
</feature>
<accession>A0ABN0ZN65</accession>
<feature type="transmembrane region" description="Helical" evidence="1">
    <location>
        <begin position="34"/>
        <end position="62"/>
    </location>
</feature>
<evidence type="ECO:0000313" key="3">
    <source>
        <dbReference type="Proteomes" id="UP001500740"/>
    </source>
</evidence>
<dbReference type="EMBL" id="BAAACZ010000005">
    <property type="protein sequence ID" value="GAA0453497.1"/>
    <property type="molecule type" value="Genomic_DNA"/>
</dbReference>
<keyword evidence="1" id="KW-1133">Transmembrane helix</keyword>
<keyword evidence="1" id="KW-0472">Membrane</keyword>
<dbReference type="RefSeq" id="WP_343781617.1">
    <property type="nucleotide sequence ID" value="NZ_BAAACZ010000005.1"/>
</dbReference>
<sequence length="169" mass="19049">MLFITLTAVYIISFILIYNFIKRQNKKESYSEQMHATMVVIVAAFLALPILVVVGAFTFAIIGSVSLVDMMFSFNLSTNQLVVLGITFIIYLFTLDSLIEMLVKYFINPIVLYALVISLIRIGVFYIIGSVMDLQQRTGLAIAVGVSATVLLIEFLFHLREKTTKENYV</sequence>
<feature type="transmembrane region" description="Helical" evidence="1">
    <location>
        <begin position="140"/>
        <end position="159"/>
    </location>
</feature>
<keyword evidence="1" id="KW-0812">Transmembrane</keyword>
<gene>
    <name evidence="2" type="ORF">GCM10008935_05300</name>
</gene>